<keyword evidence="3" id="KW-1185">Reference proteome</keyword>
<dbReference type="Proteomes" id="UP001597296">
    <property type="component" value="Unassembled WGS sequence"/>
</dbReference>
<name>A0ABW5C9L2_9PROT</name>
<dbReference type="EMBL" id="JBHUIY010000015">
    <property type="protein sequence ID" value="MFD2233974.1"/>
    <property type="molecule type" value="Genomic_DNA"/>
</dbReference>
<dbReference type="InterPro" id="IPR050678">
    <property type="entry name" value="DNA_Partitioning_ATPase"/>
</dbReference>
<dbReference type="InterPro" id="IPR027417">
    <property type="entry name" value="P-loop_NTPase"/>
</dbReference>
<feature type="domain" description="CobQ/CobB/MinD/ParA nucleotide binding" evidence="1">
    <location>
        <begin position="6"/>
        <end position="88"/>
    </location>
</feature>
<gene>
    <name evidence="2" type="primary">parA</name>
    <name evidence="2" type="ORF">ACFSNB_09165</name>
</gene>
<dbReference type="InterPro" id="IPR048089">
    <property type="entry name" value="McdA"/>
</dbReference>
<dbReference type="SUPFAM" id="SSF52540">
    <property type="entry name" value="P-loop containing nucleoside triphosphate hydrolases"/>
    <property type="match status" value="1"/>
</dbReference>
<protein>
    <submittedName>
        <fullName evidence="2">ParA family partition ATPase</fullName>
    </submittedName>
</protein>
<evidence type="ECO:0000313" key="3">
    <source>
        <dbReference type="Proteomes" id="UP001597296"/>
    </source>
</evidence>
<dbReference type="InterPro" id="IPR002586">
    <property type="entry name" value="CobQ/CobB/MinD/ParA_Nub-bd_dom"/>
</dbReference>
<reference evidence="3" key="1">
    <citation type="journal article" date="2019" name="Int. J. Syst. Evol. Microbiol.">
        <title>The Global Catalogue of Microorganisms (GCM) 10K type strain sequencing project: providing services to taxonomists for standard genome sequencing and annotation.</title>
        <authorList>
            <consortium name="The Broad Institute Genomics Platform"/>
            <consortium name="The Broad Institute Genome Sequencing Center for Infectious Disease"/>
            <person name="Wu L."/>
            <person name="Ma J."/>
        </authorList>
    </citation>
    <scope>NUCLEOTIDE SEQUENCE [LARGE SCALE GENOMIC DNA]</scope>
    <source>
        <strain evidence="3">KCTC 15012</strain>
    </source>
</reference>
<evidence type="ECO:0000259" key="1">
    <source>
        <dbReference type="Pfam" id="PF01656"/>
    </source>
</evidence>
<dbReference type="PANTHER" id="PTHR13696:SF99">
    <property type="entry name" value="COBYRINIC ACID AC-DIAMIDE SYNTHASE"/>
    <property type="match status" value="1"/>
</dbReference>
<dbReference type="PIRSF" id="PIRSF009320">
    <property type="entry name" value="Nuc_binding_HP_1000"/>
    <property type="match status" value="1"/>
</dbReference>
<evidence type="ECO:0000313" key="2">
    <source>
        <dbReference type="EMBL" id="MFD2233974.1"/>
    </source>
</evidence>
<dbReference type="NCBIfam" id="NF041546">
    <property type="entry name" value="ParA_partition"/>
    <property type="match status" value="1"/>
</dbReference>
<dbReference type="Gene3D" id="3.40.50.300">
    <property type="entry name" value="P-loop containing nucleotide triphosphate hydrolases"/>
    <property type="match status" value="1"/>
</dbReference>
<accession>A0ABW5C9L2</accession>
<comment type="caution">
    <text evidence="2">The sequence shown here is derived from an EMBL/GenBank/DDBJ whole genome shotgun (WGS) entry which is preliminary data.</text>
</comment>
<organism evidence="2 3">
    <name type="scientific">Phaeospirillum tilakii</name>
    <dbReference type="NCBI Taxonomy" id="741673"/>
    <lineage>
        <taxon>Bacteria</taxon>
        <taxon>Pseudomonadati</taxon>
        <taxon>Pseudomonadota</taxon>
        <taxon>Alphaproteobacteria</taxon>
        <taxon>Rhodospirillales</taxon>
        <taxon>Rhodospirillaceae</taxon>
        <taxon>Phaeospirillum</taxon>
    </lineage>
</organism>
<dbReference type="RefSeq" id="WP_377315873.1">
    <property type="nucleotide sequence ID" value="NZ_JBHUIY010000015.1"/>
</dbReference>
<dbReference type="CDD" id="cd02042">
    <property type="entry name" value="ParAB_family"/>
    <property type="match status" value="1"/>
</dbReference>
<proteinExistence type="predicted"/>
<dbReference type="Pfam" id="PF01656">
    <property type="entry name" value="CbiA"/>
    <property type="match status" value="1"/>
</dbReference>
<sequence length="215" mass="22751">MPARILTIAQQKGGAGKTTLAAQLAVAWARAGRRVGLLDIDPQGSLAAWFALRRQALGEEDGLAFVQAAGWRLGTELDRLRADRDLVLIDSPPHAETEVRIAVRAADLILVPVQPSPMDLWATAPTLEIARREKSPALVLLNRAPARGRLVERIRAELVAQGVTLAETGLGNRIAFAGAMLEGRGVSETEPRGTAAAEIAALAAELAARLGLPES</sequence>
<dbReference type="PANTHER" id="PTHR13696">
    <property type="entry name" value="P-LOOP CONTAINING NUCLEOSIDE TRIPHOSPHATE HYDROLASE"/>
    <property type="match status" value="1"/>
</dbReference>